<dbReference type="CDD" id="cd07984">
    <property type="entry name" value="LPLAT_LABLAT-like"/>
    <property type="match status" value="1"/>
</dbReference>
<dbReference type="InterPro" id="IPR004960">
    <property type="entry name" value="LipA_acyltrans"/>
</dbReference>
<dbReference type="AlphaFoldDB" id="A0A2J8HGJ9"/>
<comment type="pathway">
    <text evidence="6">Glycolipid biosynthesis; KDO(2)-lipid A biosynthesis; KDO(2)-lipid A from CMP-3-deoxy-D-manno-octulosonate and lipid IV(A): step 4/4.</text>
</comment>
<dbReference type="Proteomes" id="UP000236449">
    <property type="component" value="Unassembled WGS sequence"/>
</dbReference>
<comment type="subcellular location">
    <subcellularLocation>
        <location evidence="6">Cell inner membrane</location>
        <topology evidence="6">Single-pass membrane protein</topology>
    </subcellularLocation>
</comment>
<dbReference type="GO" id="GO:0016747">
    <property type="term" value="F:acyltransferase activity, transferring groups other than amino-acyl groups"/>
    <property type="evidence" value="ECO:0007669"/>
    <property type="project" value="InterPro"/>
</dbReference>
<dbReference type="UniPathway" id="UPA00030"/>
<evidence type="ECO:0000256" key="3">
    <source>
        <dbReference type="ARBA" id="ARBA00022679"/>
    </source>
</evidence>
<keyword evidence="4 6" id="KW-0472">Membrane</keyword>
<dbReference type="PANTHER" id="PTHR30606">
    <property type="entry name" value="LIPID A BIOSYNTHESIS LAUROYL ACYLTRANSFERASE"/>
    <property type="match status" value="1"/>
</dbReference>
<evidence type="ECO:0000256" key="6">
    <source>
        <dbReference type="HAMAP-Rule" id="MF_01944"/>
    </source>
</evidence>
<dbReference type="PANTHER" id="PTHR30606:SF4">
    <property type="entry name" value="LIPID A BIOSYNTHESIS MYRISTOYLTRANSFERASE"/>
    <property type="match status" value="1"/>
</dbReference>
<dbReference type="NCBIfam" id="TIGR02208">
    <property type="entry name" value="lipid_A_msbB"/>
    <property type="match status" value="1"/>
</dbReference>
<evidence type="ECO:0000313" key="8">
    <source>
        <dbReference type="Proteomes" id="UP000236449"/>
    </source>
</evidence>
<keyword evidence="1 6" id="KW-1003">Cell membrane</keyword>
<proteinExistence type="inferred from homology"/>
<feature type="transmembrane region" description="Helical" evidence="6">
    <location>
        <begin position="27"/>
        <end position="46"/>
    </location>
</feature>
<dbReference type="Pfam" id="PF03279">
    <property type="entry name" value="Lip_A_acyltrans"/>
    <property type="match status" value="1"/>
</dbReference>
<dbReference type="EC" id="2.3.1.243" evidence="6"/>
<evidence type="ECO:0000313" key="7">
    <source>
        <dbReference type="EMBL" id="PNI04367.1"/>
    </source>
</evidence>
<feature type="short sequence motif" description="HXXXXD motif" evidence="6">
    <location>
        <begin position="142"/>
        <end position="147"/>
    </location>
</feature>
<dbReference type="GO" id="GO:0005886">
    <property type="term" value="C:plasma membrane"/>
    <property type="evidence" value="ECO:0007669"/>
    <property type="project" value="UniProtKB-SubCell"/>
</dbReference>
<reference evidence="7 8" key="1">
    <citation type="submission" date="2018-01" db="EMBL/GenBank/DDBJ databases">
        <title>Draft genome sequences of six Vibrio diazotrophicus strains isolated from deep-sea sediments of the Baltic Sea.</title>
        <authorList>
            <person name="Castillo D."/>
            <person name="Vandieken V."/>
            <person name="Chiang O."/>
            <person name="Middelboe M."/>
        </authorList>
    </citation>
    <scope>NUCLEOTIDE SEQUENCE [LARGE SCALE GENOMIC DNA]</scope>
    <source>
        <strain evidence="7 8">60.27F</strain>
    </source>
</reference>
<keyword evidence="3 6" id="KW-0808">Transferase</keyword>
<organism evidence="7 8">
    <name type="scientific">Vibrio diazotrophicus</name>
    <dbReference type="NCBI Taxonomy" id="685"/>
    <lineage>
        <taxon>Bacteria</taxon>
        <taxon>Pseudomonadati</taxon>
        <taxon>Pseudomonadota</taxon>
        <taxon>Gammaproteobacteria</taxon>
        <taxon>Vibrionales</taxon>
        <taxon>Vibrionaceae</taxon>
        <taxon>Vibrio</taxon>
    </lineage>
</organism>
<gene>
    <name evidence="7" type="primary">msbB</name>
    <name evidence="6" type="synonym">lpxM</name>
    <name evidence="7" type="ORF">C1N32_13120</name>
</gene>
<sequence length="333" mass="38048">MSDNDNSINKYLHNPTFEWSFLHPKHWGTWIGIAFAALFAFMPVSLRDGLARKLSRFAIKKNGRVVRRARVNLAYCFPEKSEQERQEILEETFVKAAQYMLGYSEFLARSTKHNQNRGVMIGEENLLPLLDAGEKVIILAPHAWAVDYPAVMLAAKGYKVTTIMKPQRNPIGDWLMHVQRMQYGGRIFARDAGVKPFVRSIKDGYLGYWLPDEDFGEANSVFVPFFGTEKATLKGFGKMARLSKAKVVPVLPAYNDKTQKYEVHILPALENFPTGDEEADARAMNQAIEDLVRPHPEQYMWQLSLLKTRRDGIEIYDNSHDGDQEKPLPPTQN</sequence>
<evidence type="ECO:0000256" key="2">
    <source>
        <dbReference type="ARBA" id="ARBA00022519"/>
    </source>
</evidence>
<comment type="similarity">
    <text evidence="6">Belongs to the LpxL/LpxM/LpxP family. LpxM subfamily.</text>
</comment>
<comment type="function">
    <text evidence="6">Catalyzes the transfer of an acyl chain from an acyl-[acyl-carrier-protein] (ACP) to a Kdo(2)-(acyl)-lipid IV(A) to form a Kdo(2)-lipid A.</text>
</comment>
<dbReference type="EMBL" id="POSK01000008">
    <property type="protein sequence ID" value="PNI04367.1"/>
    <property type="molecule type" value="Genomic_DNA"/>
</dbReference>
<accession>A0A2J8HGJ9</accession>
<evidence type="ECO:0000256" key="1">
    <source>
        <dbReference type="ARBA" id="ARBA00022475"/>
    </source>
</evidence>
<dbReference type="PIRSF" id="PIRSF026649">
    <property type="entry name" value="MsbB"/>
    <property type="match status" value="1"/>
</dbReference>
<name>A0A2J8HGJ9_VIBDI</name>
<comment type="pathway">
    <text evidence="6">Bacterial outer membrane biogenesis; lipopolysaccharide biosynthesis.</text>
</comment>
<dbReference type="RefSeq" id="WP_102962977.1">
    <property type="nucleotide sequence ID" value="NZ_POSK01000008.1"/>
</dbReference>
<dbReference type="GO" id="GO:0009276">
    <property type="term" value="C:Gram-negative-bacterium-type cell wall"/>
    <property type="evidence" value="ECO:0007669"/>
    <property type="project" value="InterPro"/>
</dbReference>
<evidence type="ECO:0000256" key="5">
    <source>
        <dbReference type="ARBA" id="ARBA00023315"/>
    </source>
</evidence>
<dbReference type="GO" id="GO:0009103">
    <property type="term" value="P:lipopolysaccharide biosynthetic process"/>
    <property type="evidence" value="ECO:0007669"/>
    <property type="project" value="UniProtKB-UniRule"/>
</dbReference>
<keyword evidence="5 6" id="KW-0012">Acyltransferase</keyword>
<comment type="caution">
    <text evidence="7">The sequence shown here is derived from an EMBL/GenBank/DDBJ whole genome shotgun (WGS) entry which is preliminary data.</text>
</comment>
<comment type="catalytic activity">
    <reaction evidence="6">
        <text>an alpha-Kdo-(2-&gt;4)-alpha-Kdo-(2-&gt;6)-(acyl)-lipid IVA + a fatty acyl-[ACP] = an alpha-Kdo-(2-&gt;4)-alpha-Kdo-(2-&gt;6)-lipid A + holo-[ACP]</text>
        <dbReference type="Rhea" id="RHEA:69400"/>
        <dbReference type="Rhea" id="RHEA-COMP:9685"/>
        <dbReference type="Rhea" id="RHEA-COMP:14125"/>
        <dbReference type="ChEBI" id="CHEBI:64479"/>
        <dbReference type="ChEBI" id="CHEBI:138651"/>
        <dbReference type="ChEBI" id="CHEBI:176430"/>
        <dbReference type="ChEBI" id="CHEBI:176431"/>
        <dbReference type="EC" id="2.3.1.243"/>
    </reaction>
</comment>
<dbReference type="OrthoDB" id="9803456at2"/>
<keyword evidence="6" id="KW-1133">Transmembrane helix</keyword>
<keyword evidence="6" id="KW-0448">Lipopolysaccharide biosynthesis</keyword>
<dbReference type="GO" id="GO:0036104">
    <property type="term" value="P:Kdo2-lipid A biosynthetic process"/>
    <property type="evidence" value="ECO:0007669"/>
    <property type="project" value="UniProtKB-UniRule"/>
</dbReference>
<dbReference type="NCBIfam" id="NF006507">
    <property type="entry name" value="PRK08943.1"/>
    <property type="match status" value="1"/>
</dbReference>
<keyword evidence="6" id="KW-0812">Transmembrane</keyword>
<dbReference type="UniPathway" id="UPA00360">
    <property type="reaction ID" value="UER00486"/>
</dbReference>
<protein>
    <recommendedName>
        <fullName evidence="6">Lipid A biosynthesis acyltransferase</fullName>
        <ecNumber evidence="6">2.3.1.243</ecNumber>
    </recommendedName>
    <alternativeName>
        <fullName evidence="6">Kdo(2)-lauroyl-lipid IV(A) acyltransferase</fullName>
    </alternativeName>
</protein>
<evidence type="ECO:0000256" key="4">
    <source>
        <dbReference type="ARBA" id="ARBA00023136"/>
    </source>
</evidence>
<keyword evidence="2 6" id="KW-0997">Cell inner membrane</keyword>
<dbReference type="HAMAP" id="MF_01944">
    <property type="entry name" value="Lipid_A_LpxM"/>
    <property type="match status" value="1"/>
</dbReference>
<dbReference type="InterPro" id="IPR011921">
    <property type="entry name" value="Lipid_A_MsbB"/>
</dbReference>